<dbReference type="Gene3D" id="3.30.559.10">
    <property type="entry name" value="Chloramphenicol acetyltransferase-like domain"/>
    <property type="match status" value="1"/>
</dbReference>
<keyword evidence="4" id="KW-1185">Reference proteome</keyword>
<sequence length="626" mass="67365">MSRTADLCWGQRYHWLRYQSVPPGARHDAHITGSYPLPDGTTLDRLRTMLDYLVRRHEALRTVYDADARPWPQQRVLPPAPLPLSTVTTERDGTETPAEALRMLTVTDFDLGSEWPIRACAATTGGVPVTLHVVFNHLAFDDVGLATLRSEVETLLAAIPDGGPAALDGMPYQPVDLARHESALPASATVPASTHWQAEVAALPTDTLVRRRRTGTGHEAHSVSLTSPALLGIARDIADRAHVWPSAVHLAAYAVTLAGYAGVPRVAHRMYTSQRQASGHASVMTCMSYPTPMVVDLSDDPPFSEVLRRASARVDDSLRHAHVPYDEVVESMACEGERRGQPVRLESELNFLNLAPRPCGTRRDRVTRNAPPRDWALSGSDTYLRVYEWSDGITLMLQAMASVFDADAVEAFLRGYAQLLHTHHDAAADQRVGEATAAMGFAPPGPEPVELGHAAVDVRATTAALAEHAAVHDAAVRVTDHGLVADVRADGPVTPADLRAHVLDAAHRYPGACSPDRFRIGPVDGGGRLEGDGRHRRDAVTPAERALADAVADVNGLDRVDPVDMGRSYPSAGGRVLRAPGVLAALDELGWAGVRLDELTSARPLSTLASRLTRVRGGVPCSTSNA</sequence>
<dbReference type="EMBL" id="SMFZ01000002">
    <property type="protein sequence ID" value="TCK22300.1"/>
    <property type="molecule type" value="Genomic_DNA"/>
</dbReference>
<evidence type="ECO:0000313" key="4">
    <source>
        <dbReference type="Proteomes" id="UP000295560"/>
    </source>
</evidence>
<evidence type="ECO:0000313" key="3">
    <source>
        <dbReference type="EMBL" id="TCK22300.1"/>
    </source>
</evidence>
<evidence type="ECO:0000256" key="1">
    <source>
        <dbReference type="SAM" id="MobiDB-lite"/>
    </source>
</evidence>
<dbReference type="GO" id="GO:0005737">
    <property type="term" value="C:cytoplasm"/>
    <property type="evidence" value="ECO:0007669"/>
    <property type="project" value="TreeGrafter"/>
</dbReference>
<feature type="domain" description="Condensation" evidence="2">
    <location>
        <begin position="41"/>
        <end position="421"/>
    </location>
</feature>
<dbReference type="GO" id="GO:0008610">
    <property type="term" value="P:lipid biosynthetic process"/>
    <property type="evidence" value="ECO:0007669"/>
    <property type="project" value="UniProtKB-ARBA"/>
</dbReference>
<gene>
    <name evidence="3" type="ORF">EV378_6301</name>
</gene>
<dbReference type="InterPro" id="IPR001242">
    <property type="entry name" value="Condensation_dom"/>
</dbReference>
<organism evidence="3 4">
    <name type="scientific">Pseudonocardia endophytica</name>
    <dbReference type="NCBI Taxonomy" id="401976"/>
    <lineage>
        <taxon>Bacteria</taxon>
        <taxon>Bacillati</taxon>
        <taxon>Actinomycetota</taxon>
        <taxon>Actinomycetes</taxon>
        <taxon>Pseudonocardiales</taxon>
        <taxon>Pseudonocardiaceae</taxon>
        <taxon>Pseudonocardia</taxon>
    </lineage>
</organism>
<feature type="region of interest" description="Disordered" evidence="1">
    <location>
        <begin position="75"/>
        <end position="95"/>
    </location>
</feature>
<comment type="caution">
    <text evidence="3">The sequence shown here is derived from an EMBL/GenBank/DDBJ whole genome shotgun (WGS) entry which is preliminary data.</text>
</comment>
<dbReference type="GO" id="GO:0044550">
    <property type="term" value="P:secondary metabolite biosynthetic process"/>
    <property type="evidence" value="ECO:0007669"/>
    <property type="project" value="TreeGrafter"/>
</dbReference>
<proteinExistence type="predicted"/>
<dbReference type="GO" id="GO:0043041">
    <property type="term" value="P:amino acid activation for nonribosomal peptide biosynthetic process"/>
    <property type="evidence" value="ECO:0007669"/>
    <property type="project" value="TreeGrafter"/>
</dbReference>
<accession>A0A4R1HPH1</accession>
<reference evidence="3 4" key="1">
    <citation type="submission" date="2019-03" db="EMBL/GenBank/DDBJ databases">
        <title>Sequencing the genomes of 1000 actinobacteria strains.</title>
        <authorList>
            <person name="Klenk H.-P."/>
        </authorList>
    </citation>
    <scope>NUCLEOTIDE SEQUENCE [LARGE SCALE GENOMIC DNA]</scope>
    <source>
        <strain evidence="3 4">DSM 44969</strain>
    </source>
</reference>
<dbReference type="RefSeq" id="WP_165922570.1">
    <property type="nucleotide sequence ID" value="NZ_SMFZ01000002.1"/>
</dbReference>
<dbReference type="SUPFAM" id="SSF52777">
    <property type="entry name" value="CoA-dependent acyltransferases"/>
    <property type="match status" value="2"/>
</dbReference>
<protein>
    <submittedName>
        <fullName evidence="3">Condensation domain-containing protein</fullName>
    </submittedName>
</protein>
<dbReference type="Proteomes" id="UP000295560">
    <property type="component" value="Unassembled WGS sequence"/>
</dbReference>
<dbReference type="Gene3D" id="3.30.559.30">
    <property type="entry name" value="Nonribosomal peptide synthetase, condensation domain"/>
    <property type="match status" value="1"/>
</dbReference>
<dbReference type="InterPro" id="IPR023213">
    <property type="entry name" value="CAT-like_dom_sf"/>
</dbReference>
<evidence type="ECO:0000259" key="2">
    <source>
        <dbReference type="Pfam" id="PF00668"/>
    </source>
</evidence>
<dbReference type="PANTHER" id="PTHR45527">
    <property type="entry name" value="NONRIBOSOMAL PEPTIDE SYNTHETASE"/>
    <property type="match status" value="1"/>
</dbReference>
<dbReference type="PANTHER" id="PTHR45527:SF1">
    <property type="entry name" value="FATTY ACID SYNTHASE"/>
    <property type="match status" value="1"/>
</dbReference>
<name>A0A4R1HPH1_PSEEN</name>
<dbReference type="AlphaFoldDB" id="A0A4R1HPH1"/>
<dbReference type="GO" id="GO:0031177">
    <property type="term" value="F:phosphopantetheine binding"/>
    <property type="evidence" value="ECO:0007669"/>
    <property type="project" value="TreeGrafter"/>
</dbReference>
<dbReference type="GO" id="GO:0003824">
    <property type="term" value="F:catalytic activity"/>
    <property type="evidence" value="ECO:0007669"/>
    <property type="project" value="InterPro"/>
</dbReference>
<dbReference type="Pfam" id="PF00668">
    <property type="entry name" value="Condensation"/>
    <property type="match status" value="1"/>
</dbReference>